<feature type="domain" description="Methyltransferase putative zinc binding" evidence="1">
    <location>
        <begin position="23"/>
        <end position="84"/>
    </location>
</feature>
<dbReference type="Pfam" id="PF13489">
    <property type="entry name" value="Methyltransf_23"/>
    <property type="match status" value="1"/>
</dbReference>
<dbReference type="PANTHER" id="PTHR43861:SF5">
    <property type="entry name" value="BLL5978 PROTEIN"/>
    <property type="match status" value="1"/>
</dbReference>
<dbReference type="InterPro" id="IPR038576">
    <property type="entry name" value="Methyltransf_Zn-bd_dom_put_sf"/>
</dbReference>
<dbReference type="Gene3D" id="6.10.250.3100">
    <property type="match status" value="1"/>
</dbReference>
<dbReference type="CDD" id="cd02440">
    <property type="entry name" value="AdoMet_MTases"/>
    <property type="match status" value="1"/>
</dbReference>
<dbReference type="Gene3D" id="3.40.50.720">
    <property type="entry name" value="NAD(P)-binding Rossmann-like Domain"/>
    <property type="match status" value="1"/>
</dbReference>
<dbReference type="Gene3D" id="6.20.50.110">
    <property type="entry name" value="Methyltransferase, zinc-binding domain"/>
    <property type="match status" value="1"/>
</dbReference>
<gene>
    <name evidence="3" type="ORF">Ga0074812_121112</name>
</gene>
<dbReference type="InterPro" id="IPR013630">
    <property type="entry name" value="Methyltransf_Zn-bd_dom_put"/>
</dbReference>
<dbReference type="AlphaFoldDB" id="A0A0S4QUD2"/>
<name>A0A0S4QUD2_9ACTN</name>
<dbReference type="Gene3D" id="3.40.50.150">
    <property type="entry name" value="Vaccinia Virus protein VP39"/>
    <property type="match status" value="1"/>
</dbReference>
<dbReference type="EMBL" id="FAOZ01000021">
    <property type="protein sequence ID" value="CUU58735.1"/>
    <property type="molecule type" value="Genomic_DNA"/>
</dbReference>
<proteinExistence type="predicted"/>
<protein>
    <submittedName>
        <fullName evidence="3">Methyltransferase domain-containing protein</fullName>
    </submittedName>
</protein>
<dbReference type="SUPFAM" id="SSF53335">
    <property type="entry name" value="S-adenosyl-L-methionine-dependent methyltransferases"/>
    <property type="match status" value="1"/>
</dbReference>
<keyword evidence="3" id="KW-0808">Transferase</keyword>
<evidence type="ECO:0000259" key="2">
    <source>
        <dbReference type="Pfam" id="PF08484"/>
    </source>
</evidence>
<dbReference type="RefSeq" id="WP_054565259.1">
    <property type="nucleotide sequence ID" value="NZ_FAOZ01000021.1"/>
</dbReference>
<evidence type="ECO:0000313" key="3">
    <source>
        <dbReference type="EMBL" id="CUU58735.1"/>
    </source>
</evidence>
<dbReference type="Proteomes" id="UP000198802">
    <property type="component" value="Unassembled WGS sequence"/>
</dbReference>
<organism evidence="3 4">
    <name type="scientific">Parafrankia irregularis</name>
    <dbReference type="NCBI Taxonomy" id="795642"/>
    <lineage>
        <taxon>Bacteria</taxon>
        <taxon>Bacillati</taxon>
        <taxon>Actinomycetota</taxon>
        <taxon>Actinomycetes</taxon>
        <taxon>Frankiales</taxon>
        <taxon>Frankiaceae</taxon>
        <taxon>Parafrankia</taxon>
    </lineage>
</organism>
<sequence length="427" mass="45595">MSSGSAAEGSTAAGGVAAPVTACRSCDGPAPRLFLSLGSTPVANRLVKADALGAVDPVFPLEVGFCEQCALVQLTHALPADEIFDADYPYFSSFSDMLVRHSEKHVIDLIASRDLGPDSLVVEVASNDGYLLKAFVERGIPVLGIEPTPGPAAAARKAGVPTREEFFGADLARALVAEGLKADVIIANNVMAHVPDLNSFVEGFSILLKDDGIIDVENPGVGALLAHNEFDTVYHEHFCYFSTIAVDALMRRHGLALVGVEEFTELHGGTLRWRMQQQAAAAPTASVAEVLDAERAAGLGSFERYASFGDDVRVLQTELTELLRSLRADGKSVAAYGAAAKGATLLNSTGIDHSLIDFVVDRNVHKQGKYIPGARIPILDPAVLLERQPDYLLLLAWNVKKEIMAQQEEYAARGGRFIVPVPRPVVL</sequence>
<dbReference type="Pfam" id="PF08484">
    <property type="entry name" value="Methyltransf_14"/>
    <property type="match status" value="1"/>
</dbReference>
<dbReference type="InterPro" id="IPR029063">
    <property type="entry name" value="SAM-dependent_MTases_sf"/>
</dbReference>
<accession>A0A0S4QUD2</accession>
<keyword evidence="3" id="KW-0489">Methyltransferase</keyword>
<dbReference type="PANTHER" id="PTHR43861">
    <property type="entry name" value="TRANS-ACONITATE 2-METHYLTRANSFERASE-RELATED"/>
    <property type="match status" value="1"/>
</dbReference>
<reference evidence="4" key="1">
    <citation type="submission" date="2015-11" db="EMBL/GenBank/DDBJ databases">
        <authorList>
            <person name="Varghese N."/>
        </authorList>
    </citation>
    <scope>NUCLEOTIDE SEQUENCE [LARGE SCALE GENOMIC DNA]</scope>
    <source>
        <strain evidence="4">DSM 45899</strain>
    </source>
</reference>
<evidence type="ECO:0000313" key="4">
    <source>
        <dbReference type="Proteomes" id="UP000198802"/>
    </source>
</evidence>
<evidence type="ECO:0000259" key="1">
    <source>
        <dbReference type="Pfam" id="PF08421"/>
    </source>
</evidence>
<dbReference type="GO" id="GO:0032259">
    <property type="term" value="P:methylation"/>
    <property type="evidence" value="ECO:0007669"/>
    <property type="project" value="UniProtKB-KW"/>
</dbReference>
<feature type="domain" description="C-methyltransferase" evidence="2">
    <location>
        <begin position="266"/>
        <end position="422"/>
    </location>
</feature>
<keyword evidence="4" id="KW-1185">Reference proteome</keyword>
<dbReference type="InterPro" id="IPR013691">
    <property type="entry name" value="MeTrfase_14"/>
</dbReference>
<dbReference type="GO" id="GO:0008168">
    <property type="term" value="F:methyltransferase activity"/>
    <property type="evidence" value="ECO:0007669"/>
    <property type="project" value="UniProtKB-KW"/>
</dbReference>
<dbReference type="Pfam" id="PF08421">
    <property type="entry name" value="Methyltransf_13"/>
    <property type="match status" value="1"/>
</dbReference>